<evidence type="ECO:0000313" key="10">
    <source>
        <dbReference type="Proteomes" id="UP001327560"/>
    </source>
</evidence>
<evidence type="ECO:0000256" key="5">
    <source>
        <dbReference type="ARBA" id="ARBA00057703"/>
    </source>
</evidence>
<dbReference type="GO" id="GO:0061630">
    <property type="term" value="F:ubiquitin protein ligase activity"/>
    <property type="evidence" value="ECO:0007669"/>
    <property type="project" value="UniProtKB-EC"/>
</dbReference>
<dbReference type="PROSITE" id="PS50237">
    <property type="entry name" value="HECT"/>
    <property type="match status" value="1"/>
</dbReference>
<accession>A0AAQ3JR43</accession>
<comment type="similarity">
    <text evidence="6">Belongs to the UPL family.</text>
</comment>
<evidence type="ECO:0000259" key="8">
    <source>
        <dbReference type="PROSITE" id="PS50237"/>
    </source>
</evidence>
<dbReference type="SUPFAM" id="SSF56204">
    <property type="entry name" value="Hect, E3 ligase catalytic domain"/>
    <property type="match status" value="1"/>
</dbReference>
<dbReference type="InterPro" id="IPR000569">
    <property type="entry name" value="HECT_dom"/>
</dbReference>
<dbReference type="GO" id="GO:0000209">
    <property type="term" value="P:protein polyubiquitination"/>
    <property type="evidence" value="ECO:0007669"/>
    <property type="project" value="InterPro"/>
</dbReference>
<comment type="catalytic activity">
    <reaction evidence="1">
        <text>S-ubiquitinyl-[E2 ubiquitin-conjugating enzyme]-L-cysteine + [acceptor protein]-L-lysine = [E2 ubiquitin-conjugating enzyme]-L-cysteine + N(6)-ubiquitinyl-[acceptor protein]-L-lysine.</text>
        <dbReference type="EC" id="2.3.2.26"/>
    </reaction>
</comment>
<evidence type="ECO:0000256" key="4">
    <source>
        <dbReference type="ARBA" id="ARBA00022786"/>
    </source>
</evidence>
<proteinExistence type="inferred from homology"/>
<organism evidence="9 10">
    <name type="scientific">Canna indica</name>
    <name type="common">Indian-shot</name>
    <dbReference type="NCBI Taxonomy" id="4628"/>
    <lineage>
        <taxon>Eukaryota</taxon>
        <taxon>Viridiplantae</taxon>
        <taxon>Streptophyta</taxon>
        <taxon>Embryophyta</taxon>
        <taxon>Tracheophyta</taxon>
        <taxon>Spermatophyta</taxon>
        <taxon>Magnoliopsida</taxon>
        <taxon>Liliopsida</taxon>
        <taxon>Zingiberales</taxon>
        <taxon>Cannaceae</taxon>
        <taxon>Canna</taxon>
    </lineage>
</organism>
<comment type="caution">
    <text evidence="7">Lacks conserved residue(s) required for the propagation of feature annotation.</text>
</comment>
<gene>
    <name evidence="9" type="ORF">Cni_G02422</name>
</gene>
<evidence type="ECO:0000256" key="1">
    <source>
        <dbReference type="ARBA" id="ARBA00000885"/>
    </source>
</evidence>
<evidence type="ECO:0000256" key="3">
    <source>
        <dbReference type="ARBA" id="ARBA00022679"/>
    </source>
</evidence>
<evidence type="ECO:0000256" key="7">
    <source>
        <dbReference type="PROSITE-ProRule" id="PRU00104"/>
    </source>
</evidence>
<keyword evidence="3" id="KW-0808">Transferase</keyword>
<dbReference type="EC" id="2.3.2.26" evidence="2"/>
<protein>
    <recommendedName>
        <fullName evidence="2">HECT-type E3 ubiquitin transferase</fullName>
        <ecNumber evidence="2">2.3.2.26</ecNumber>
    </recommendedName>
</protein>
<dbReference type="FunFam" id="3.30.2160.10:FF:000002">
    <property type="entry name" value="Putative Ubiquitin-protein ligase E3C"/>
    <property type="match status" value="1"/>
</dbReference>
<dbReference type="Proteomes" id="UP001327560">
    <property type="component" value="Chromosome 1"/>
</dbReference>
<dbReference type="InterPro" id="IPR035983">
    <property type="entry name" value="Hect_E3_ubiquitin_ligase"/>
</dbReference>
<dbReference type="AlphaFoldDB" id="A0AAQ3JR43"/>
<reference evidence="9 10" key="1">
    <citation type="submission" date="2023-10" db="EMBL/GenBank/DDBJ databases">
        <title>Chromosome-scale genome assembly provides insights into flower coloration mechanisms of Canna indica.</title>
        <authorList>
            <person name="Li C."/>
        </authorList>
    </citation>
    <scope>NUCLEOTIDE SEQUENCE [LARGE SCALE GENOMIC DNA]</scope>
    <source>
        <tissue evidence="9">Flower</tissue>
    </source>
</reference>
<feature type="domain" description="HECT" evidence="8">
    <location>
        <begin position="1"/>
        <end position="60"/>
    </location>
</feature>
<dbReference type="InterPro" id="IPR044611">
    <property type="entry name" value="E3A/B/C-like"/>
</dbReference>
<evidence type="ECO:0000256" key="2">
    <source>
        <dbReference type="ARBA" id="ARBA00012485"/>
    </source>
</evidence>
<sequence length="111" mass="12915">MHYKGDVSELELYFVVLNNEYGEQTEDELIPGGKDMHVTKDNVIAFIHLVANYRLNYQINVFSSYLESGNPIDEQSVEDAFELLHEVIDVYDCFVITTSNNFENRHFSHVH</sequence>
<evidence type="ECO:0000313" key="9">
    <source>
        <dbReference type="EMBL" id="WOK93722.1"/>
    </source>
</evidence>
<comment type="function">
    <text evidence="5">Probable E3 ubiquitin-protein ligase which mediates ubiquitination and subsequent proteasomal degradation of target proteins.</text>
</comment>
<dbReference type="GO" id="GO:0006511">
    <property type="term" value="P:ubiquitin-dependent protein catabolic process"/>
    <property type="evidence" value="ECO:0007669"/>
    <property type="project" value="TreeGrafter"/>
</dbReference>
<dbReference type="EMBL" id="CP136890">
    <property type="protein sequence ID" value="WOK93722.1"/>
    <property type="molecule type" value="Genomic_DNA"/>
</dbReference>
<name>A0AAQ3JR43_9LILI</name>
<dbReference type="PANTHER" id="PTHR45700:SF6">
    <property type="entry name" value="E3 UBIQUITIN-PROTEIN LIGASE UPL6"/>
    <property type="match status" value="1"/>
</dbReference>
<dbReference type="PANTHER" id="PTHR45700">
    <property type="entry name" value="UBIQUITIN-PROTEIN LIGASE E3C"/>
    <property type="match status" value="1"/>
</dbReference>
<keyword evidence="4 7" id="KW-0833">Ubl conjugation pathway</keyword>
<evidence type="ECO:0000256" key="6">
    <source>
        <dbReference type="ARBA" id="ARBA00061247"/>
    </source>
</evidence>
<dbReference type="Gene3D" id="3.30.2160.10">
    <property type="entry name" value="Hect, E3 ligase catalytic domain"/>
    <property type="match status" value="1"/>
</dbReference>
<keyword evidence="10" id="KW-1185">Reference proteome</keyword>
<dbReference type="Pfam" id="PF00632">
    <property type="entry name" value="HECT"/>
    <property type="match status" value="1"/>
</dbReference>